<evidence type="ECO:0000313" key="5">
    <source>
        <dbReference type="EMBL" id="MFC3811371.1"/>
    </source>
</evidence>
<feature type="chain" id="PRO_5047303165" evidence="3">
    <location>
        <begin position="20"/>
        <end position="521"/>
    </location>
</feature>
<dbReference type="InterPro" id="IPR050738">
    <property type="entry name" value="Sulfatase"/>
</dbReference>
<dbReference type="PANTHER" id="PTHR42693">
    <property type="entry name" value="ARYLSULFATASE FAMILY MEMBER"/>
    <property type="match status" value="1"/>
</dbReference>
<keyword evidence="2" id="KW-0378">Hydrolase</keyword>
<feature type="signal peptide" evidence="3">
    <location>
        <begin position="1"/>
        <end position="19"/>
    </location>
</feature>
<dbReference type="PANTHER" id="PTHR42693:SF53">
    <property type="entry name" value="ENDO-4-O-SULFATASE"/>
    <property type="match status" value="1"/>
</dbReference>
<evidence type="ECO:0000313" key="6">
    <source>
        <dbReference type="Proteomes" id="UP001595616"/>
    </source>
</evidence>
<reference evidence="6" key="1">
    <citation type="journal article" date="2019" name="Int. J. Syst. Evol. Microbiol.">
        <title>The Global Catalogue of Microorganisms (GCM) 10K type strain sequencing project: providing services to taxonomists for standard genome sequencing and annotation.</title>
        <authorList>
            <consortium name="The Broad Institute Genomics Platform"/>
            <consortium name="The Broad Institute Genome Sequencing Center for Infectious Disease"/>
            <person name="Wu L."/>
            <person name="Ma J."/>
        </authorList>
    </citation>
    <scope>NUCLEOTIDE SEQUENCE [LARGE SCALE GENOMIC DNA]</scope>
    <source>
        <strain evidence="6">CECT 7956</strain>
    </source>
</reference>
<protein>
    <submittedName>
        <fullName evidence="5">Sulfatase</fullName>
    </submittedName>
</protein>
<evidence type="ECO:0000256" key="1">
    <source>
        <dbReference type="ARBA" id="ARBA00008779"/>
    </source>
</evidence>
<proteinExistence type="inferred from homology"/>
<keyword evidence="6" id="KW-1185">Reference proteome</keyword>
<dbReference type="CDD" id="cd16027">
    <property type="entry name" value="SGSH"/>
    <property type="match status" value="1"/>
</dbReference>
<organism evidence="5 6">
    <name type="scientific">Lacihabitans lacunae</name>
    <dbReference type="NCBI Taxonomy" id="1028214"/>
    <lineage>
        <taxon>Bacteria</taxon>
        <taxon>Pseudomonadati</taxon>
        <taxon>Bacteroidota</taxon>
        <taxon>Cytophagia</taxon>
        <taxon>Cytophagales</taxon>
        <taxon>Leadbetterellaceae</taxon>
        <taxon>Lacihabitans</taxon>
    </lineage>
</organism>
<evidence type="ECO:0000256" key="3">
    <source>
        <dbReference type="SAM" id="SignalP"/>
    </source>
</evidence>
<dbReference type="EMBL" id="JBHRYQ010000001">
    <property type="protein sequence ID" value="MFC3811371.1"/>
    <property type="molecule type" value="Genomic_DNA"/>
</dbReference>
<evidence type="ECO:0000256" key="2">
    <source>
        <dbReference type="ARBA" id="ARBA00022801"/>
    </source>
</evidence>
<comment type="caution">
    <text evidence="5">The sequence shown here is derived from an EMBL/GenBank/DDBJ whole genome shotgun (WGS) entry which is preliminary data.</text>
</comment>
<dbReference type="SUPFAM" id="SSF53649">
    <property type="entry name" value="Alkaline phosphatase-like"/>
    <property type="match status" value="1"/>
</dbReference>
<accession>A0ABV7YZA1</accession>
<dbReference type="Gene3D" id="3.40.720.10">
    <property type="entry name" value="Alkaline Phosphatase, subunit A"/>
    <property type="match status" value="1"/>
</dbReference>
<dbReference type="RefSeq" id="WP_379838212.1">
    <property type="nucleotide sequence ID" value="NZ_JBHRYQ010000001.1"/>
</dbReference>
<dbReference type="InterPro" id="IPR017850">
    <property type="entry name" value="Alkaline_phosphatase_core_sf"/>
</dbReference>
<gene>
    <name evidence="5" type="ORF">ACFOOI_11965</name>
</gene>
<dbReference type="Pfam" id="PF00884">
    <property type="entry name" value="Sulfatase"/>
    <property type="match status" value="1"/>
</dbReference>
<comment type="similarity">
    <text evidence="1">Belongs to the sulfatase family.</text>
</comment>
<name>A0ABV7YZA1_9BACT</name>
<sequence length="521" mass="59915">MKTKIFIFLMAIAFSQSIAQNNSHETSLAVSEKHTKEFSKKREAENLPTNKKPNIIWLMAEDMSLDLACYGMPSVKTPNLDKMAASGVRFDNCFVTNPICSPSRSAMMVGTHQTKINAQNHRSNKDIPLDQNYKPFTYWLRKEGYTTILGHHAVQSKGRKTDVNFKHQPIGEWDGVSKFGLFDKYDTFENDGKPFFAQIQLNVTHRGDWWNEIRAKSTHPVDPNKVVMPPYLANDPVIRLDWAKYLDQIEFMDAEVGMIFKELEEKGLAENTIVIFIGDNGRCNIKGKGYLYDSGLKIPLIILDPRSKANGTVRKDVISSTDITATILDYAGIKVPEYVTGSPIFSPNFKREYVYATRDLWDEIQEQSRAVTSGKWKYIRNDKPEIPLDAHQAYLEFYRPALHIMRRLKEEGKLNEVESQFFSSTKAKEELYDLEKDPNEFINLASNKKHKKQLAKLRKETLKNDLEMKASSDVFVPVTATSVELLAWIKKEKPELYKEMLKGVEIGYHWLSKQFDQNNKD</sequence>
<feature type="domain" description="Sulfatase N-terminal" evidence="4">
    <location>
        <begin position="53"/>
        <end position="333"/>
    </location>
</feature>
<keyword evidence="3" id="KW-0732">Signal</keyword>
<dbReference type="Proteomes" id="UP001595616">
    <property type="component" value="Unassembled WGS sequence"/>
</dbReference>
<dbReference type="InterPro" id="IPR000917">
    <property type="entry name" value="Sulfatase_N"/>
</dbReference>
<evidence type="ECO:0000259" key="4">
    <source>
        <dbReference type="Pfam" id="PF00884"/>
    </source>
</evidence>